<dbReference type="EMBL" id="PDCK01000040">
    <property type="protein sequence ID" value="PRQ48127.1"/>
    <property type="molecule type" value="Genomic_DNA"/>
</dbReference>
<dbReference type="AlphaFoldDB" id="A0A2P6RNY7"/>
<evidence type="ECO:0000313" key="2">
    <source>
        <dbReference type="EMBL" id="PRQ48127.1"/>
    </source>
</evidence>
<reference evidence="2 3" key="1">
    <citation type="journal article" date="2018" name="Nat. Genet.">
        <title>The Rosa genome provides new insights in the design of modern roses.</title>
        <authorList>
            <person name="Bendahmane M."/>
        </authorList>
    </citation>
    <scope>NUCLEOTIDE SEQUENCE [LARGE SCALE GENOMIC DNA]</scope>
    <source>
        <strain evidence="3">cv. Old Blush</strain>
    </source>
</reference>
<keyword evidence="1" id="KW-1133">Transmembrane helix</keyword>
<gene>
    <name evidence="2" type="ORF">RchiOBHm_Chr2g0107241</name>
</gene>
<keyword evidence="1" id="KW-0812">Transmembrane</keyword>
<protein>
    <submittedName>
        <fullName evidence="2">Uncharacterized protein</fullName>
    </submittedName>
</protein>
<dbReference type="Proteomes" id="UP000238479">
    <property type="component" value="Chromosome 2"/>
</dbReference>
<organism evidence="2 3">
    <name type="scientific">Rosa chinensis</name>
    <name type="common">China rose</name>
    <dbReference type="NCBI Taxonomy" id="74649"/>
    <lineage>
        <taxon>Eukaryota</taxon>
        <taxon>Viridiplantae</taxon>
        <taxon>Streptophyta</taxon>
        <taxon>Embryophyta</taxon>
        <taxon>Tracheophyta</taxon>
        <taxon>Spermatophyta</taxon>
        <taxon>Magnoliopsida</taxon>
        <taxon>eudicotyledons</taxon>
        <taxon>Gunneridae</taxon>
        <taxon>Pentapetalae</taxon>
        <taxon>rosids</taxon>
        <taxon>fabids</taxon>
        <taxon>Rosales</taxon>
        <taxon>Rosaceae</taxon>
        <taxon>Rosoideae</taxon>
        <taxon>Rosoideae incertae sedis</taxon>
        <taxon>Rosa</taxon>
    </lineage>
</organism>
<accession>A0A2P6RNY7</accession>
<keyword evidence="3" id="KW-1185">Reference proteome</keyword>
<evidence type="ECO:0000313" key="3">
    <source>
        <dbReference type="Proteomes" id="UP000238479"/>
    </source>
</evidence>
<keyword evidence="1" id="KW-0472">Membrane</keyword>
<dbReference type="Gramene" id="PRQ48127">
    <property type="protein sequence ID" value="PRQ48127"/>
    <property type="gene ID" value="RchiOBHm_Chr2g0107241"/>
</dbReference>
<name>A0A2P6RNY7_ROSCH</name>
<sequence>MSPEASSPGPSGAAADESGAEKVHYMVGSIALGWGVIMALWF</sequence>
<evidence type="ECO:0000256" key="1">
    <source>
        <dbReference type="SAM" id="Phobius"/>
    </source>
</evidence>
<feature type="transmembrane region" description="Helical" evidence="1">
    <location>
        <begin position="23"/>
        <end position="41"/>
    </location>
</feature>
<comment type="caution">
    <text evidence="2">The sequence shown here is derived from an EMBL/GenBank/DDBJ whole genome shotgun (WGS) entry which is preliminary data.</text>
</comment>
<proteinExistence type="predicted"/>